<organism evidence="2 3">
    <name type="scientific">Methanothermococcus okinawensis</name>
    <dbReference type="NCBI Taxonomy" id="155863"/>
    <lineage>
        <taxon>Archaea</taxon>
        <taxon>Methanobacteriati</taxon>
        <taxon>Methanobacteriota</taxon>
        <taxon>Methanomada group</taxon>
        <taxon>Methanococci</taxon>
        <taxon>Methanococcales</taxon>
        <taxon>Methanococcaceae</taxon>
        <taxon>Methanothermococcus</taxon>
    </lineage>
</organism>
<evidence type="ECO:0000313" key="2">
    <source>
        <dbReference type="EMBL" id="HIP17390.1"/>
    </source>
</evidence>
<gene>
    <name evidence="2" type="ORF">EYG76_03695</name>
</gene>
<feature type="domain" description="ACT" evidence="1">
    <location>
        <begin position="3"/>
        <end position="80"/>
    </location>
</feature>
<name>A0A832YSI2_9EURY</name>
<accession>A0A832YSI2</accession>
<protein>
    <recommendedName>
        <fullName evidence="1">ACT domain-containing protein</fullName>
    </recommendedName>
</protein>
<comment type="caution">
    <text evidence="2">The sequence shown here is derived from an EMBL/GenBank/DDBJ whole genome shotgun (WGS) entry which is preliminary data.</text>
</comment>
<reference evidence="2" key="1">
    <citation type="journal article" date="2020" name="ISME J.">
        <title>Gammaproteobacteria mediating utilization of methyl-, sulfur- and petroleum organic compounds in deep ocean hydrothermal plumes.</title>
        <authorList>
            <person name="Zhou Z."/>
            <person name="Liu Y."/>
            <person name="Pan J."/>
            <person name="Cron B.R."/>
            <person name="Toner B.M."/>
            <person name="Anantharaman K."/>
            <person name="Breier J.A."/>
            <person name="Dick G.J."/>
            <person name="Li M."/>
        </authorList>
    </citation>
    <scope>NUCLEOTIDE SEQUENCE</scope>
    <source>
        <strain evidence="2">SZUA-1385</strain>
    </source>
</reference>
<dbReference type="SUPFAM" id="SSF55021">
    <property type="entry name" value="ACT-like"/>
    <property type="match status" value="1"/>
</dbReference>
<dbReference type="InterPro" id="IPR045865">
    <property type="entry name" value="ACT-like_dom_sf"/>
</dbReference>
<evidence type="ECO:0000313" key="3">
    <source>
        <dbReference type="Proteomes" id="UP000605144"/>
    </source>
</evidence>
<dbReference type="Proteomes" id="UP000605144">
    <property type="component" value="Unassembled WGS sequence"/>
</dbReference>
<dbReference type="EMBL" id="DQSV01000074">
    <property type="protein sequence ID" value="HIP17390.1"/>
    <property type="molecule type" value="Genomic_DNA"/>
</dbReference>
<dbReference type="InterPro" id="IPR002912">
    <property type="entry name" value="ACT_dom"/>
</dbReference>
<sequence>MIILDLELKDTPGELIKALTPISKMGINIHSVIHLREKKVDGRIPVRLVVGDLEDKILNEMINKLEKLDVTITKVNTSIRKRDIDLVVIGHVVDTDIRDTIDRLNKYGLVIDLDLSMPDPFKESSARMKIIVDSEKLNDLYNELDKLSKEKNLLFIKSF</sequence>
<proteinExistence type="predicted"/>
<dbReference type="AlphaFoldDB" id="A0A832YSI2"/>
<evidence type="ECO:0000259" key="1">
    <source>
        <dbReference type="PROSITE" id="PS51671"/>
    </source>
</evidence>
<dbReference type="PROSITE" id="PS51671">
    <property type="entry name" value="ACT"/>
    <property type="match status" value="1"/>
</dbReference>